<dbReference type="InterPro" id="IPR029063">
    <property type="entry name" value="SAM-dependent_MTases_sf"/>
</dbReference>
<organism evidence="8 9">
    <name type="scientific">Biomphalaria glabrata</name>
    <name type="common">Bloodfluke planorb</name>
    <name type="synonym">Freshwater snail</name>
    <dbReference type="NCBI Taxonomy" id="6526"/>
    <lineage>
        <taxon>Eukaryota</taxon>
        <taxon>Metazoa</taxon>
        <taxon>Spiralia</taxon>
        <taxon>Lophotrochozoa</taxon>
        <taxon>Mollusca</taxon>
        <taxon>Gastropoda</taxon>
        <taxon>Heterobranchia</taxon>
        <taxon>Euthyneura</taxon>
        <taxon>Panpulmonata</taxon>
        <taxon>Hygrophila</taxon>
        <taxon>Lymnaeoidea</taxon>
        <taxon>Planorbidae</taxon>
        <taxon>Biomphalaria</taxon>
    </lineage>
</organism>
<dbReference type="AlphaFoldDB" id="A0A9W3A529"/>
<dbReference type="OrthoDB" id="269872at2759"/>
<dbReference type="InterPro" id="IPR002052">
    <property type="entry name" value="DNA_methylase_N6_adenine_CS"/>
</dbReference>
<evidence type="ECO:0000256" key="5">
    <source>
        <dbReference type="ARBA" id="ARBA00048391"/>
    </source>
</evidence>
<name>A0A9W3A529_BIOGL</name>
<feature type="domain" description="Release factor glutamine methyltransferase N-terminal" evidence="7">
    <location>
        <begin position="65"/>
        <end position="132"/>
    </location>
</feature>
<keyword evidence="4" id="KW-0949">S-adenosyl-L-methionine</keyword>
<protein>
    <recommendedName>
        <fullName evidence="1">peptide chain release factor N(5)-glutamine methyltransferase</fullName>
        <ecNumber evidence="1">2.1.1.297</ecNumber>
    </recommendedName>
</protein>
<evidence type="ECO:0000259" key="7">
    <source>
        <dbReference type="Pfam" id="PF17827"/>
    </source>
</evidence>
<comment type="catalytic activity">
    <reaction evidence="5">
        <text>L-glutaminyl-[peptide chain release factor] + S-adenosyl-L-methionine = N(5)-methyl-L-glutaminyl-[peptide chain release factor] + S-adenosyl-L-homocysteine + H(+)</text>
        <dbReference type="Rhea" id="RHEA:42896"/>
        <dbReference type="Rhea" id="RHEA-COMP:10271"/>
        <dbReference type="Rhea" id="RHEA-COMP:10272"/>
        <dbReference type="ChEBI" id="CHEBI:15378"/>
        <dbReference type="ChEBI" id="CHEBI:30011"/>
        <dbReference type="ChEBI" id="CHEBI:57856"/>
        <dbReference type="ChEBI" id="CHEBI:59789"/>
        <dbReference type="ChEBI" id="CHEBI:61891"/>
        <dbReference type="EC" id="2.1.1.297"/>
    </reaction>
</comment>
<evidence type="ECO:0000259" key="6">
    <source>
        <dbReference type="Pfam" id="PF05175"/>
    </source>
</evidence>
<dbReference type="CDD" id="cd02440">
    <property type="entry name" value="AdoMet_MTases"/>
    <property type="match status" value="1"/>
</dbReference>
<dbReference type="Pfam" id="PF17827">
    <property type="entry name" value="PrmC_N"/>
    <property type="match status" value="1"/>
</dbReference>
<sequence length="355" mass="39962">MSHFSCIWACKQITKAILRGSRSRYRSTFQKRVSLYFTRCYQPPRSVGFSSCLTESATQKLEDVYKYWSNKFLSHNIGEADVSANYIVAHVLGHKTIYNLDAHTLLNQTQVDKINELCHLRLTGMPVQYVLGEWDFLDLTLTMRPPVLIPRPETEELALLCIETLLNDIEIERPTVLEIGCGSGALSLSLLKKCPKLQVVAVDISPTACSLTQENARSLGLMDRICVIQGDFTSDKVQLELSRLSAFPLIVSNPPYLTTDELTGLQSEIKCFEDPTALDGGLDGLDIIKEIILKAPDLLMTNGHLWMEVSHQQPPLIAKLVQDSHNDICLIEVVKDLFGKDRICHFQKKETGKRK</sequence>
<dbReference type="GO" id="GO:0005739">
    <property type="term" value="C:mitochondrion"/>
    <property type="evidence" value="ECO:0007669"/>
    <property type="project" value="TreeGrafter"/>
</dbReference>
<dbReference type="InterPro" id="IPR019874">
    <property type="entry name" value="RF_methyltr_PrmC"/>
</dbReference>
<dbReference type="GO" id="GO:0032259">
    <property type="term" value="P:methylation"/>
    <property type="evidence" value="ECO:0007669"/>
    <property type="project" value="UniProtKB-KW"/>
</dbReference>
<evidence type="ECO:0000256" key="3">
    <source>
        <dbReference type="ARBA" id="ARBA00022679"/>
    </source>
</evidence>
<dbReference type="OMA" id="DFDARYW"/>
<evidence type="ECO:0000256" key="1">
    <source>
        <dbReference type="ARBA" id="ARBA00012771"/>
    </source>
</evidence>
<dbReference type="PANTHER" id="PTHR18895">
    <property type="entry name" value="HEMK METHYLTRANSFERASE"/>
    <property type="match status" value="1"/>
</dbReference>
<dbReference type="NCBIfam" id="TIGR00536">
    <property type="entry name" value="hemK_fam"/>
    <property type="match status" value="1"/>
</dbReference>
<reference evidence="9" key="1">
    <citation type="submission" date="2025-08" db="UniProtKB">
        <authorList>
            <consortium name="RefSeq"/>
        </authorList>
    </citation>
    <scope>IDENTIFICATION</scope>
</reference>
<gene>
    <name evidence="9" type="primary">LOC106072933</name>
</gene>
<dbReference type="Proteomes" id="UP001165740">
    <property type="component" value="Chromosome 4"/>
</dbReference>
<dbReference type="InterPro" id="IPR007848">
    <property type="entry name" value="Small_mtfrase_dom"/>
</dbReference>
<evidence type="ECO:0000256" key="4">
    <source>
        <dbReference type="ARBA" id="ARBA00022691"/>
    </source>
</evidence>
<evidence type="ECO:0000313" key="9">
    <source>
        <dbReference type="RefSeq" id="XP_055882422.1"/>
    </source>
</evidence>
<dbReference type="RefSeq" id="XP_055882422.1">
    <property type="nucleotide sequence ID" value="XM_056026447.1"/>
</dbReference>
<feature type="domain" description="Methyltransferase small" evidence="6">
    <location>
        <begin position="165"/>
        <end position="259"/>
    </location>
</feature>
<dbReference type="InterPro" id="IPR004556">
    <property type="entry name" value="HemK-like"/>
</dbReference>
<dbReference type="InterPro" id="IPR040758">
    <property type="entry name" value="PrmC_N"/>
</dbReference>
<dbReference type="GO" id="GO:0003676">
    <property type="term" value="F:nucleic acid binding"/>
    <property type="evidence" value="ECO:0007669"/>
    <property type="project" value="InterPro"/>
</dbReference>
<dbReference type="NCBIfam" id="TIGR03534">
    <property type="entry name" value="RF_mod_PrmC"/>
    <property type="match status" value="1"/>
</dbReference>
<dbReference type="SUPFAM" id="SSF53335">
    <property type="entry name" value="S-adenosyl-L-methionine-dependent methyltransferases"/>
    <property type="match status" value="1"/>
</dbReference>
<dbReference type="Gene3D" id="3.40.50.150">
    <property type="entry name" value="Vaccinia Virus protein VP39"/>
    <property type="match status" value="1"/>
</dbReference>
<dbReference type="EC" id="2.1.1.297" evidence="1"/>
<dbReference type="PANTHER" id="PTHR18895:SF74">
    <property type="entry name" value="MTRF1L RELEASE FACTOR GLUTAMINE METHYLTRANSFERASE"/>
    <property type="match status" value="1"/>
</dbReference>
<dbReference type="Pfam" id="PF05175">
    <property type="entry name" value="MTS"/>
    <property type="match status" value="1"/>
</dbReference>
<keyword evidence="8" id="KW-1185">Reference proteome</keyword>
<proteinExistence type="predicted"/>
<accession>A0A9W3A529</accession>
<evidence type="ECO:0000256" key="2">
    <source>
        <dbReference type="ARBA" id="ARBA00022603"/>
    </source>
</evidence>
<keyword evidence="3" id="KW-0808">Transferase</keyword>
<dbReference type="GO" id="GO:0102559">
    <property type="term" value="F:peptide chain release factor N(5)-glutamine methyltransferase activity"/>
    <property type="evidence" value="ECO:0007669"/>
    <property type="project" value="UniProtKB-EC"/>
</dbReference>
<dbReference type="Gene3D" id="1.10.8.10">
    <property type="entry name" value="DNA helicase RuvA subunit, C-terminal domain"/>
    <property type="match status" value="1"/>
</dbReference>
<keyword evidence="2" id="KW-0489">Methyltransferase</keyword>
<dbReference type="GeneID" id="106072933"/>
<dbReference type="PROSITE" id="PS00092">
    <property type="entry name" value="N6_MTASE"/>
    <property type="match status" value="1"/>
</dbReference>
<dbReference type="InterPro" id="IPR050320">
    <property type="entry name" value="N5-glutamine_MTase"/>
</dbReference>
<evidence type="ECO:0000313" key="8">
    <source>
        <dbReference type="Proteomes" id="UP001165740"/>
    </source>
</evidence>